<evidence type="ECO:0000256" key="3">
    <source>
        <dbReference type="SAM" id="Phobius"/>
    </source>
</evidence>
<feature type="transmembrane region" description="Helical" evidence="3">
    <location>
        <begin position="6"/>
        <end position="31"/>
    </location>
</feature>
<organism evidence="5 6">
    <name type="scientific">Ruegeria haliotis</name>
    <dbReference type="NCBI Taxonomy" id="2747601"/>
    <lineage>
        <taxon>Bacteria</taxon>
        <taxon>Pseudomonadati</taxon>
        <taxon>Pseudomonadota</taxon>
        <taxon>Alphaproteobacteria</taxon>
        <taxon>Rhodobacterales</taxon>
        <taxon>Roseobacteraceae</taxon>
        <taxon>Ruegeria</taxon>
    </lineage>
</organism>
<keyword evidence="6" id="KW-1185">Reference proteome</keyword>
<dbReference type="InterPro" id="IPR003362">
    <property type="entry name" value="Bact_transf"/>
</dbReference>
<name>A0ABX2PTK2_9RHOB</name>
<reference evidence="5 6" key="1">
    <citation type="submission" date="2020-06" db="EMBL/GenBank/DDBJ databases">
        <authorList>
            <person name="Cao W.R."/>
        </authorList>
    </citation>
    <scope>NUCLEOTIDE SEQUENCE [LARGE SCALE GENOMIC DNA]</scope>
    <source>
        <strain evidence="5 6">B1Z28</strain>
    </source>
</reference>
<keyword evidence="3" id="KW-0812">Transmembrane</keyword>
<proteinExistence type="inferred from homology"/>
<dbReference type="GO" id="GO:0016740">
    <property type="term" value="F:transferase activity"/>
    <property type="evidence" value="ECO:0007669"/>
    <property type="project" value="UniProtKB-KW"/>
</dbReference>
<dbReference type="Pfam" id="PF02397">
    <property type="entry name" value="Bac_transf"/>
    <property type="match status" value="1"/>
</dbReference>
<evidence type="ECO:0000256" key="1">
    <source>
        <dbReference type="ARBA" id="ARBA00006464"/>
    </source>
</evidence>
<evidence type="ECO:0000259" key="4">
    <source>
        <dbReference type="Pfam" id="PF02397"/>
    </source>
</evidence>
<comment type="caution">
    <text evidence="5">The sequence shown here is derived from an EMBL/GenBank/DDBJ whole genome shotgun (WGS) entry which is preliminary data.</text>
</comment>
<gene>
    <name evidence="5" type="ORF">HW561_11290</name>
</gene>
<evidence type="ECO:0000313" key="5">
    <source>
        <dbReference type="EMBL" id="NVO56374.1"/>
    </source>
</evidence>
<comment type="similarity">
    <text evidence="1">Belongs to the bacterial sugar transferase family.</text>
</comment>
<keyword evidence="3" id="KW-0472">Membrane</keyword>
<dbReference type="PANTHER" id="PTHR30576">
    <property type="entry name" value="COLANIC BIOSYNTHESIS UDP-GLUCOSE LIPID CARRIER TRANSFERASE"/>
    <property type="match status" value="1"/>
</dbReference>
<evidence type="ECO:0000313" key="6">
    <source>
        <dbReference type="Proteomes" id="UP000630805"/>
    </source>
</evidence>
<dbReference type="Proteomes" id="UP000630805">
    <property type="component" value="Unassembled WGS sequence"/>
</dbReference>
<feature type="domain" description="Bacterial sugar transferase" evidence="4">
    <location>
        <begin position="3"/>
        <end position="169"/>
    </location>
</feature>
<sequence length="201" mass="22418">MLCVVLGVVTLPFFLIACMIVLWSVGAPLMFSQPRCGLSGRIFQLFKLRSMSDARGPDGALLPDDQRQTRATAIIRRLRLDEIPQLLLILQGHMALVGPRPLLPETIESFGPQGQYRCSVRPGLTGWAQVSGNTNLDNQEKLTLDLWYVAHRSTILDLRIMAETVGVAIRGEHRRIDRIDAALQWLKDQPPAKSSLKRTPA</sequence>
<dbReference type="EMBL" id="JABXWT010000004">
    <property type="protein sequence ID" value="NVO56374.1"/>
    <property type="molecule type" value="Genomic_DNA"/>
</dbReference>
<evidence type="ECO:0000256" key="2">
    <source>
        <dbReference type="ARBA" id="ARBA00023169"/>
    </source>
</evidence>
<accession>A0ABX2PTK2</accession>
<keyword evidence="3" id="KW-1133">Transmembrane helix</keyword>
<keyword evidence="5" id="KW-0808">Transferase</keyword>
<keyword evidence="2" id="KW-0270">Exopolysaccharide synthesis</keyword>
<protein>
    <submittedName>
        <fullName evidence="5">Sugar transferase</fullName>
    </submittedName>
</protein>
<dbReference type="PANTHER" id="PTHR30576:SF8">
    <property type="entry name" value="UNDECAPRENYL-PHOSPHATE GALACTOSE PHOSPHOTRANSFERASE"/>
    <property type="match status" value="1"/>
</dbReference>